<dbReference type="Proteomes" id="UP001159428">
    <property type="component" value="Unassembled WGS sequence"/>
</dbReference>
<dbReference type="PROSITE" id="PS50262">
    <property type="entry name" value="G_PROTEIN_RECEP_F1_2"/>
    <property type="match status" value="1"/>
</dbReference>
<dbReference type="PANTHER" id="PTHR24243">
    <property type="entry name" value="G-PROTEIN COUPLED RECEPTOR"/>
    <property type="match status" value="1"/>
</dbReference>
<keyword evidence="12" id="KW-1185">Reference proteome</keyword>
<comment type="similarity">
    <text evidence="8">Belongs to the G-protein coupled receptor 1 family.</text>
</comment>
<dbReference type="CDD" id="cd00637">
    <property type="entry name" value="7tm_classA_rhodopsin-like"/>
    <property type="match status" value="1"/>
</dbReference>
<reference evidence="11 12" key="1">
    <citation type="submission" date="2022-05" db="EMBL/GenBank/DDBJ databases">
        <authorList>
            <consortium name="Genoscope - CEA"/>
            <person name="William W."/>
        </authorList>
    </citation>
    <scope>NUCLEOTIDE SEQUENCE [LARGE SCALE GENOMIC DNA]</scope>
</reference>
<feature type="transmembrane region" description="Helical" evidence="9">
    <location>
        <begin position="45"/>
        <end position="71"/>
    </location>
</feature>
<evidence type="ECO:0000256" key="8">
    <source>
        <dbReference type="RuleBase" id="RU000688"/>
    </source>
</evidence>
<evidence type="ECO:0000313" key="12">
    <source>
        <dbReference type="Proteomes" id="UP001159428"/>
    </source>
</evidence>
<comment type="subcellular location">
    <subcellularLocation>
        <location evidence="1">Membrane</location>
        <topology evidence="1">Multi-pass membrane protein</topology>
    </subcellularLocation>
</comment>
<sequence>METNFTEVCILVVLYAIVVLAGLPGNVLFIAVVKRTRSMHTTTNFILGNIAVADVITLLFCFPGVLLQFAVDHHPRNAFGSFLCKFVTMHQIAGVTLLVSGLSLTLISIERHNALLQPMNTKLRLRKKQLYLAVSLIWIFSIAFVLPLFVEQKYVDEVKSCHMDWKPPVSKAYWGSLAGFTLLSWLVMFVCYFRIVSGILRGDILSSSPNQGENVKEKDIQSKKKIVKLLITITILFIVCFLPFALVSAINVSSHSLFYKVSYFLVYCSCSLNPVVYAFQSSNYRTGIRCLCAKRQTIHIVNSGNDVLTR</sequence>
<evidence type="ECO:0000256" key="6">
    <source>
        <dbReference type="ARBA" id="ARBA00023170"/>
    </source>
</evidence>
<dbReference type="EMBL" id="CALNXJ010000021">
    <property type="protein sequence ID" value="CAH3125264.1"/>
    <property type="molecule type" value="Genomic_DNA"/>
</dbReference>
<evidence type="ECO:0000259" key="10">
    <source>
        <dbReference type="PROSITE" id="PS50262"/>
    </source>
</evidence>
<evidence type="ECO:0000256" key="3">
    <source>
        <dbReference type="ARBA" id="ARBA00022989"/>
    </source>
</evidence>
<dbReference type="InterPro" id="IPR000276">
    <property type="entry name" value="GPCR_Rhodpsn"/>
</dbReference>
<keyword evidence="7 8" id="KW-0807">Transducer</keyword>
<gene>
    <name evidence="11" type="ORF">PMEA_00012029</name>
</gene>
<name>A0AAU9WT93_9CNID</name>
<dbReference type="PRINTS" id="PR00237">
    <property type="entry name" value="GPCRRHODOPSN"/>
</dbReference>
<accession>A0AAU9WT93</accession>
<feature type="transmembrane region" description="Helical" evidence="9">
    <location>
        <begin position="91"/>
        <end position="109"/>
    </location>
</feature>
<keyword evidence="3 9" id="KW-1133">Transmembrane helix</keyword>
<dbReference type="GO" id="GO:0016020">
    <property type="term" value="C:membrane"/>
    <property type="evidence" value="ECO:0007669"/>
    <property type="project" value="UniProtKB-SubCell"/>
</dbReference>
<dbReference type="InterPro" id="IPR017452">
    <property type="entry name" value="GPCR_Rhodpsn_7TM"/>
</dbReference>
<evidence type="ECO:0000256" key="2">
    <source>
        <dbReference type="ARBA" id="ARBA00022692"/>
    </source>
</evidence>
<evidence type="ECO:0000256" key="4">
    <source>
        <dbReference type="ARBA" id="ARBA00023040"/>
    </source>
</evidence>
<feature type="transmembrane region" description="Helical" evidence="9">
    <location>
        <begin position="226"/>
        <end position="249"/>
    </location>
</feature>
<protein>
    <recommendedName>
        <fullName evidence="10">G-protein coupled receptors family 1 profile domain-containing protein</fullName>
    </recommendedName>
</protein>
<evidence type="ECO:0000256" key="9">
    <source>
        <dbReference type="SAM" id="Phobius"/>
    </source>
</evidence>
<organism evidence="11 12">
    <name type="scientific">Pocillopora meandrina</name>
    <dbReference type="NCBI Taxonomy" id="46732"/>
    <lineage>
        <taxon>Eukaryota</taxon>
        <taxon>Metazoa</taxon>
        <taxon>Cnidaria</taxon>
        <taxon>Anthozoa</taxon>
        <taxon>Hexacorallia</taxon>
        <taxon>Scleractinia</taxon>
        <taxon>Astrocoeniina</taxon>
        <taxon>Pocilloporidae</taxon>
        <taxon>Pocillopora</taxon>
    </lineage>
</organism>
<feature type="transmembrane region" description="Helical" evidence="9">
    <location>
        <begin position="261"/>
        <end position="279"/>
    </location>
</feature>
<keyword evidence="4 8" id="KW-0297">G-protein coupled receptor</keyword>
<dbReference type="PROSITE" id="PS00237">
    <property type="entry name" value="G_PROTEIN_RECEP_F1_1"/>
    <property type="match status" value="1"/>
</dbReference>
<evidence type="ECO:0000313" key="11">
    <source>
        <dbReference type="EMBL" id="CAH3125264.1"/>
    </source>
</evidence>
<feature type="transmembrane region" description="Helical" evidence="9">
    <location>
        <begin position="172"/>
        <end position="193"/>
    </location>
</feature>
<dbReference type="AlphaFoldDB" id="A0AAU9WT93"/>
<feature type="domain" description="G-protein coupled receptors family 1 profile" evidence="10">
    <location>
        <begin position="25"/>
        <end position="277"/>
    </location>
</feature>
<evidence type="ECO:0000256" key="5">
    <source>
        <dbReference type="ARBA" id="ARBA00023136"/>
    </source>
</evidence>
<proteinExistence type="inferred from homology"/>
<keyword evidence="6 8" id="KW-0675">Receptor</keyword>
<evidence type="ECO:0000256" key="7">
    <source>
        <dbReference type="ARBA" id="ARBA00023224"/>
    </source>
</evidence>
<keyword evidence="5 9" id="KW-0472">Membrane</keyword>
<dbReference type="SUPFAM" id="SSF81321">
    <property type="entry name" value="Family A G protein-coupled receptor-like"/>
    <property type="match status" value="1"/>
</dbReference>
<feature type="transmembrane region" description="Helical" evidence="9">
    <location>
        <begin position="12"/>
        <end position="33"/>
    </location>
</feature>
<dbReference type="PANTHER" id="PTHR24243:SF208">
    <property type="entry name" value="PYROKININ-1 RECEPTOR"/>
    <property type="match status" value="1"/>
</dbReference>
<dbReference type="Pfam" id="PF00001">
    <property type="entry name" value="7tm_1"/>
    <property type="match status" value="1"/>
</dbReference>
<keyword evidence="2 8" id="KW-0812">Transmembrane</keyword>
<dbReference type="Gene3D" id="1.20.1070.10">
    <property type="entry name" value="Rhodopsin 7-helix transmembrane proteins"/>
    <property type="match status" value="1"/>
</dbReference>
<feature type="transmembrane region" description="Helical" evidence="9">
    <location>
        <begin position="130"/>
        <end position="150"/>
    </location>
</feature>
<comment type="caution">
    <text evidence="11">The sequence shown here is derived from an EMBL/GenBank/DDBJ whole genome shotgun (WGS) entry which is preliminary data.</text>
</comment>
<dbReference type="SMART" id="SM01381">
    <property type="entry name" value="7TM_GPCR_Srsx"/>
    <property type="match status" value="1"/>
</dbReference>
<evidence type="ECO:0000256" key="1">
    <source>
        <dbReference type="ARBA" id="ARBA00004141"/>
    </source>
</evidence>
<dbReference type="GO" id="GO:0004930">
    <property type="term" value="F:G protein-coupled receptor activity"/>
    <property type="evidence" value="ECO:0007669"/>
    <property type="project" value="UniProtKB-KW"/>
</dbReference>